<dbReference type="EMBL" id="GBXM01048235">
    <property type="protein sequence ID" value="JAH60342.1"/>
    <property type="molecule type" value="Transcribed_RNA"/>
</dbReference>
<reference evidence="1" key="1">
    <citation type="submission" date="2014-11" db="EMBL/GenBank/DDBJ databases">
        <authorList>
            <person name="Amaro Gonzalez C."/>
        </authorList>
    </citation>
    <scope>NUCLEOTIDE SEQUENCE</scope>
</reference>
<name>A0A0E9U3N1_ANGAN</name>
<sequence>MQGAVFFRCFYYYFKISIYSYKFYEKFYKRPAMFKHNTSPPLLH</sequence>
<protein>
    <submittedName>
        <fullName evidence="1">Uncharacterized protein</fullName>
    </submittedName>
</protein>
<proteinExistence type="predicted"/>
<accession>A0A0E9U3N1</accession>
<evidence type="ECO:0000313" key="1">
    <source>
        <dbReference type="EMBL" id="JAH60342.1"/>
    </source>
</evidence>
<reference evidence="1" key="2">
    <citation type="journal article" date="2015" name="Fish Shellfish Immunol.">
        <title>Early steps in the European eel (Anguilla anguilla)-Vibrio vulnificus interaction in the gills: Role of the RtxA13 toxin.</title>
        <authorList>
            <person name="Callol A."/>
            <person name="Pajuelo D."/>
            <person name="Ebbesson L."/>
            <person name="Teles M."/>
            <person name="MacKenzie S."/>
            <person name="Amaro C."/>
        </authorList>
    </citation>
    <scope>NUCLEOTIDE SEQUENCE</scope>
</reference>
<organism evidence="1">
    <name type="scientific">Anguilla anguilla</name>
    <name type="common">European freshwater eel</name>
    <name type="synonym">Muraena anguilla</name>
    <dbReference type="NCBI Taxonomy" id="7936"/>
    <lineage>
        <taxon>Eukaryota</taxon>
        <taxon>Metazoa</taxon>
        <taxon>Chordata</taxon>
        <taxon>Craniata</taxon>
        <taxon>Vertebrata</taxon>
        <taxon>Euteleostomi</taxon>
        <taxon>Actinopterygii</taxon>
        <taxon>Neopterygii</taxon>
        <taxon>Teleostei</taxon>
        <taxon>Anguilliformes</taxon>
        <taxon>Anguillidae</taxon>
        <taxon>Anguilla</taxon>
    </lineage>
</organism>
<dbReference type="AlphaFoldDB" id="A0A0E9U3N1"/>